<dbReference type="Proteomes" id="UP000322234">
    <property type="component" value="Unassembled WGS sequence"/>
</dbReference>
<keyword evidence="2" id="KW-1185">Reference proteome</keyword>
<reference evidence="1" key="1">
    <citation type="submission" date="2019-10" db="EMBL/GenBank/DDBJ databases">
        <title>The sequence and de novo assembly of the wild yak genome.</title>
        <authorList>
            <person name="Liu Y."/>
        </authorList>
    </citation>
    <scope>NUCLEOTIDE SEQUENCE [LARGE SCALE GENOMIC DNA]</scope>
    <source>
        <strain evidence="1">WY2019</strain>
    </source>
</reference>
<dbReference type="EMBL" id="VBQZ03000054">
    <property type="protein sequence ID" value="MXQ89236.1"/>
    <property type="molecule type" value="Genomic_DNA"/>
</dbReference>
<comment type="caution">
    <text evidence="1">The sequence shown here is derived from an EMBL/GenBank/DDBJ whole genome shotgun (WGS) entry which is preliminary data.</text>
</comment>
<evidence type="ECO:0000313" key="1">
    <source>
        <dbReference type="EMBL" id="MXQ89236.1"/>
    </source>
</evidence>
<name>A0A6B0RMW6_9CETA</name>
<proteinExistence type="predicted"/>
<organism evidence="1 2">
    <name type="scientific">Bos mutus</name>
    <name type="common">wild yak</name>
    <dbReference type="NCBI Taxonomy" id="72004"/>
    <lineage>
        <taxon>Eukaryota</taxon>
        <taxon>Metazoa</taxon>
        <taxon>Chordata</taxon>
        <taxon>Craniata</taxon>
        <taxon>Vertebrata</taxon>
        <taxon>Euteleostomi</taxon>
        <taxon>Mammalia</taxon>
        <taxon>Eutheria</taxon>
        <taxon>Laurasiatheria</taxon>
        <taxon>Artiodactyla</taxon>
        <taxon>Ruminantia</taxon>
        <taxon>Pecora</taxon>
        <taxon>Bovidae</taxon>
        <taxon>Bovinae</taxon>
        <taxon>Bos</taxon>
    </lineage>
</organism>
<evidence type="ECO:0000313" key="2">
    <source>
        <dbReference type="Proteomes" id="UP000322234"/>
    </source>
</evidence>
<sequence length="156" mass="17697">MDSLRWKPDSQVSPPERVAWTSLEILKGLTEGQDQETRRPRSFCDPHRDAMKSSEPYVSTVTWIRGFCFVDNGKRETSANSFFLFLSLTFTLVQKSYYTRSPVAHDLSQTLPYPSFRDESAMQGNSSGGECLINSFPRFHVIPLPPSPEPPDSSFL</sequence>
<protein>
    <submittedName>
        <fullName evidence="1">Uncharacterized protein</fullName>
    </submittedName>
</protein>
<accession>A0A6B0RMW6</accession>
<gene>
    <name evidence="1" type="ORF">E5288_WYG015848</name>
</gene>
<dbReference type="AlphaFoldDB" id="A0A6B0RMW6"/>